<reference evidence="3" key="1">
    <citation type="submission" date="2020-05" db="EMBL/GenBank/DDBJ databases">
        <authorList>
            <person name="Chiriac C."/>
            <person name="Salcher M."/>
            <person name="Ghai R."/>
            <person name="Kavagutti S V."/>
        </authorList>
    </citation>
    <scope>NUCLEOTIDE SEQUENCE</scope>
</reference>
<feature type="domain" description="PA14" evidence="1">
    <location>
        <begin position="24"/>
        <end position="174"/>
    </location>
</feature>
<dbReference type="InterPro" id="IPR037524">
    <property type="entry name" value="PA14/GLEYA"/>
</dbReference>
<organism evidence="3">
    <name type="scientific">uncultured Caudovirales phage</name>
    <dbReference type="NCBI Taxonomy" id="2100421"/>
    <lineage>
        <taxon>Viruses</taxon>
        <taxon>Duplodnaviria</taxon>
        <taxon>Heunggongvirae</taxon>
        <taxon>Uroviricota</taxon>
        <taxon>Caudoviricetes</taxon>
        <taxon>Peduoviridae</taxon>
        <taxon>Maltschvirus</taxon>
        <taxon>Maltschvirus maltsch</taxon>
    </lineage>
</organism>
<evidence type="ECO:0000259" key="1">
    <source>
        <dbReference type="PROSITE" id="PS51820"/>
    </source>
</evidence>
<dbReference type="EMBL" id="LR796187">
    <property type="protein sequence ID" value="CAB4124968.1"/>
    <property type="molecule type" value="Genomic_DNA"/>
</dbReference>
<name>A0A6J7WGW2_9CAUD</name>
<dbReference type="PROSITE" id="PS51820">
    <property type="entry name" value="PA14"/>
    <property type="match status" value="1"/>
</dbReference>
<gene>
    <name evidence="3" type="ORF">UFOVP181_130</name>
    <name evidence="2" type="ORF">UFOVP57_32</name>
</gene>
<evidence type="ECO:0000313" key="3">
    <source>
        <dbReference type="EMBL" id="CAB5208721.1"/>
    </source>
</evidence>
<protein>
    <recommendedName>
        <fullName evidence="1">PA14 domain-containing protein</fullName>
    </recommendedName>
</protein>
<evidence type="ECO:0000313" key="2">
    <source>
        <dbReference type="EMBL" id="CAB4124968.1"/>
    </source>
</evidence>
<accession>A0A6J7WGW2</accession>
<sequence>MKQILAGILMILAVASLEFACTRPAHAAASYETWACPTWPCPTSGQTILSTGTFTGLLNFDWGGGNVLNSGRADYVVVHTTGSFTMSGVVGQSYNVTFLNQDDDGSRLIIGGTTVIEDWSGLHGPANRTGNITLIGGQTYTYERFFSEWGGGAVMRQQWYRPGIDSGYVYMNADTDLFIQSQQPTYASAITAAQQNRINSAASRLAAITHNGIYIDQVGNNTTINVSQEGRYNQVSGVGATYAPVQGDLNNITIRQGDPGSPTGKNLIEMTVQGTGSNTLNLNQGRDSTGGSTGLDVGGHYQAVGVAGYGNTVTTQQQNAGGVKGNYLEANIVGNYNTVGLIQTDGTTQKQTFASVNGNNNTLSASQTGLGAHYLEVSLNGNGNTATVNQLGNTANAATISLTNAGGPASVNLTQTGGQTYNISTVCVTVGGCAPITVKQGN</sequence>
<dbReference type="EMBL" id="LR798231">
    <property type="protein sequence ID" value="CAB5208721.1"/>
    <property type="molecule type" value="Genomic_DNA"/>
</dbReference>
<proteinExistence type="predicted"/>